<dbReference type="InterPro" id="IPR004821">
    <property type="entry name" value="Cyt_trans-like"/>
</dbReference>
<dbReference type="Gene3D" id="3.40.50.620">
    <property type="entry name" value="HUPs"/>
    <property type="match status" value="1"/>
</dbReference>
<gene>
    <name evidence="10" type="primary">nadD</name>
    <name evidence="12" type="ORF">AUJ59_02300</name>
</gene>
<evidence type="ECO:0000256" key="8">
    <source>
        <dbReference type="ARBA" id="ARBA00023027"/>
    </source>
</evidence>
<dbReference type="SUPFAM" id="SSF52374">
    <property type="entry name" value="Nucleotidylyl transferase"/>
    <property type="match status" value="1"/>
</dbReference>
<evidence type="ECO:0000313" key="12">
    <source>
        <dbReference type="EMBL" id="OIN89188.1"/>
    </source>
</evidence>
<evidence type="ECO:0000313" key="13">
    <source>
        <dbReference type="Proteomes" id="UP000183144"/>
    </source>
</evidence>
<dbReference type="Proteomes" id="UP000183144">
    <property type="component" value="Unassembled WGS sequence"/>
</dbReference>
<dbReference type="GO" id="GO:0004515">
    <property type="term" value="F:nicotinate-nucleotide adenylyltransferase activity"/>
    <property type="evidence" value="ECO:0007669"/>
    <property type="project" value="UniProtKB-UniRule"/>
</dbReference>
<dbReference type="AlphaFoldDB" id="A0A1J4RSA7"/>
<comment type="caution">
    <text evidence="12">The sequence shown here is derived from an EMBL/GenBank/DDBJ whole genome shotgun (WGS) entry which is preliminary data.</text>
</comment>
<organism evidence="12 13">
    <name type="scientific">Candidatus Beckwithbacteria bacterium CG1_02_47_37</name>
    <dbReference type="NCBI Taxonomy" id="1805034"/>
    <lineage>
        <taxon>Bacteria</taxon>
        <taxon>Candidatus Beckwithiibacteriota</taxon>
    </lineage>
</organism>
<keyword evidence="4 10" id="KW-0808">Transferase</keyword>
<reference evidence="12 13" key="1">
    <citation type="journal article" date="2016" name="Environ. Microbiol.">
        <title>Genomic resolution of a cold subsurface aquifer community provides metabolic insights for novel microbes adapted to high CO concentrations.</title>
        <authorList>
            <person name="Probst A.J."/>
            <person name="Castelle C.J."/>
            <person name="Singh A."/>
            <person name="Brown C.T."/>
            <person name="Anantharaman K."/>
            <person name="Sharon I."/>
            <person name="Hug L.A."/>
            <person name="Burstein D."/>
            <person name="Emerson J.B."/>
            <person name="Thomas B.C."/>
            <person name="Banfield J.F."/>
        </authorList>
    </citation>
    <scope>NUCLEOTIDE SEQUENCE [LARGE SCALE GENOMIC DNA]</scope>
    <source>
        <strain evidence="12">CG1_02_47_37</strain>
    </source>
</reference>
<keyword evidence="8 10" id="KW-0520">NAD</keyword>
<dbReference type="Pfam" id="PF01467">
    <property type="entry name" value="CTP_transf_like"/>
    <property type="match status" value="1"/>
</dbReference>
<evidence type="ECO:0000256" key="5">
    <source>
        <dbReference type="ARBA" id="ARBA00022695"/>
    </source>
</evidence>
<evidence type="ECO:0000259" key="11">
    <source>
        <dbReference type="Pfam" id="PF01467"/>
    </source>
</evidence>
<dbReference type="NCBIfam" id="TIGR00482">
    <property type="entry name" value="nicotinate (nicotinamide) nucleotide adenylyltransferase"/>
    <property type="match status" value="1"/>
</dbReference>
<keyword evidence="3 10" id="KW-0662">Pyridine nucleotide biosynthesis</keyword>
<comment type="catalytic activity">
    <reaction evidence="9 10">
        <text>nicotinate beta-D-ribonucleotide + ATP + H(+) = deamido-NAD(+) + diphosphate</text>
        <dbReference type="Rhea" id="RHEA:22860"/>
        <dbReference type="ChEBI" id="CHEBI:15378"/>
        <dbReference type="ChEBI" id="CHEBI:30616"/>
        <dbReference type="ChEBI" id="CHEBI:33019"/>
        <dbReference type="ChEBI" id="CHEBI:57502"/>
        <dbReference type="ChEBI" id="CHEBI:58437"/>
        <dbReference type="EC" id="2.7.7.18"/>
    </reaction>
</comment>
<evidence type="ECO:0000256" key="9">
    <source>
        <dbReference type="ARBA" id="ARBA00048721"/>
    </source>
</evidence>
<dbReference type="PANTHER" id="PTHR39321">
    <property type="entry name" value="NICOTINATE-NUCLEOTIDE ADENYLYLTRANSFERASE-RELATED"/>
    <property type="match status" value="1"/>
</dbReference>
<dbReference type="EMBL" id="MNUI01000040">
    <property type="protein sequence ID" value="OIN89188.1"/>
    <property type="molecule type" value="Genomic_DNA"/>
</dbReference>
<dbReference type="CDD" id="cd02165">
    <property type="entry name" value="NMNAT"/>
    <property type="match status" value="1"/>
</dbReference>
<comment type="similarity">
    <text evidence="10">Belongs to the NadD family.</text>
</comment>
<dbReference type="STRING" id="1805034.AUJ59_02300"/>
<comment type="function">
    <text evidence="1 10">Catalyzes the reversible adenylation of nicotinate mononucleotide (NaMN) to nicotinic acid adenine dinucleotide (NaAD).</text>
</comment>
<dbReference type="UniPathway" id="UPA00253">
    <property type="reaction ID" value="UER00332"/>
</dbReference>
<protein>
    <recommendedName>
        <fullName evidence="10">Probable nicotinate-nucleotide adenylyltransferase</fullName>
        <ecNumber evidence="10">2.7.7.18</ecNumber>
    </recommendedName>
    <alternativeName>
        <fullName evidence="10">Deamido-NAD(+) diphosphorylase</fullName>
    </alternativeName>
    <alternativeName>
        <fullName evidence="10">Deamido-NAD(+) pyrophosphorylase</fullName>
    </alternativeName>
    <alternativeName>
        <fullName evidence="10">Nicotinate mononucleotide adenylyltransferase</fullName>
        <shortName evidence="10">NaMN adenylyltransferase</shortName>
    </alternativeName>
</protein>
<dbReference type="EC" id="2.7.7.18" evidence="10"/>
<keyword evidence="6 10" id="KW-0547">Nucleotide-binding</keyword>
<evidence type="ECO:0000256" key="2">
    <source>
        <dbReference type="ARBA" id="ARBA00005019"/>
    </source>
</evidence>
<evidence type="ECO:0000256" key="10">
    <source>
        <dbReference type="HAMAP-Rule" id="MF_00244"/>
    </source>
</evidence>
<name>A0A1J4RSA7_9BACT</name>
<dbReference type="GO" id="GO:0009435">
    <property type="term" value="P:NAD+ biosynthetic process"/>
    <property type="evidence" value="ECO:0007669"/>
    <property type="project" value="UniProtKB-UniRule"/>
</dbReference>
<evidence type="ECO:0000256" key="3">
    <source>
        <dbReference type="ARBA" id="ARBA00022642"/>
    </source>
</evidence>
<dbReference type="GO" id="GO:0005524">
    <property type="term" value="F:ATP binding"/>
    <property type="evidence" value="ECO:0007669"/>
    <property type="project" value="UniProtKB-KW"/>
</dbReference>
<accession>A0A1J4RSA7</accession>
<evidence type="ECO:0000256" key="6">
    <source>
        <dbReference type="ARBA" id="ARBA00022741"/>
    </source>
</evidence>
<comment type="pathway">
    <text evidence="2 10">Cofactor biosynthesis; NAD(+) biosynthesis; deamido-NAD(+) from nicotinate D-ribonucleotide: step 1/1.</text>
</comment>
<evidence type="ECO:0000256" key="4">
    <source>
        <dbReference type="ARBA" id="ARBA00022679"/>
    </source>
</evidence>
<evidence type="ECO:0000256" key="7">
    <source>
        <dbReference type="ARBA" id="ARBA00022840"/>
    </source>
</evidence>
<proteinExistence type="inferred from homology"/>
<sequence>MNITLFGGSFNPPTLGHEIVLDQIFKLKLIPGLDEIWLLPEYQHSFAKNSSLVEVHHRLEMTKFLLQPQVKISTACLDQKMSGNTIDHIKFLQKQYPVNKFSFLMGSDNLKTFDLWPKWQRLLKLMVFYVYPRRGFAFKPLYPNMIPLIHPRQKITNISSTMVRKKLEHGENCADLLPQAVAGYIKQKRLFSADGHNWNKGSSAV</sequence>
<dbReference type="HAMAP" id="MF_00244">
    <property type="entry name" value="NaMN_adenylyltr"/>
    <property type="match status" value="1"/>
</dbReference>
<keyword evidence="7 10" id="KW-0067">ATP-binding</keyword>
<dbReference type="InterPro" id="IPR005248">
    <property type="entry name" value="NadD/NMNAT"/>
</dbReference>
<keyword evidence="5 10" id="KW-0548">Nucleotidyltransferase</keyword>
<dbReference type="InterPro" id="IPR014729">
    <property type="entry name" value="Rossmann-like_a/b/a_fold"/>
</dbReference>
<evidence type="ECO:0000256" key="1">
    <source>
        <dbReference type="ARBA" id="ARBA00002324"/>
    </source>
</evidence>
<feature type="domain" description="Cytidyltransferase-like" evidence="11">
    <location>
        <begin position="5"/>
        <end position="165"/>
    </location>
</feature>
<dbReference type="PANTHER" id="PTHR39321:SF3">
    <property type="entry name" value="PHOSPHOPANTETHEINE ADENYLYLTRANSFERASE"/>
    <property type="match status" value="1"/>
</dbReference>